<accession>A9AUW0</accession>
<dbReference type="AlphaFoldDB" id="A9AUW0"/>
<dbReference type="Proteomes" id="UP000000787">
    <property type="component" value="Chromosome"/>
</dbReference>
<dbReference type="InterPro" id="IPR010310">
    <property type="entry name" value="T7SS_ESAT-6-like"/>
</dbReference>
<reference evidence="1 2" key="1">
    <citation type="journal article" date="2011" name="Stand. Genomic Sci.">
        <title>Complete genome sequence of the filamentous gliding predatory bacterium Herpetosiphon aurantiacus type strain (114-95(T)).</title>
        <authorList>
            <person name="Kiss H."/>
            <person name="Nett M."/>
            <person name="Domin N."/>
            <person name="Martin K."/>
            <person name="Maresca J.A."/>
            <person name="Copeland A."/>
            <person name="Lapidus A."/>
            <person name="Lucas S."/>
            <person name="Berry K.W."/>
            <person name="Glavina Del Rio T."/>
            <person name="Dalin E."/>
            <person name="Tice H."/>
            <person name="Pitluck S."/>
            <person name="Richardson P."/>
            <person name="Bruce D."/>
            <person name="Goodwin L."/>
            <person name="Han C."/>
            <person name="Detter J.C."/>
            <person name="Schmutz J."/>
            <person name="Brettin T."/>
            <person name="Land M."/>
            <person name="Hauser L."/>
            <person name="Kyrpides N.C."/>
            <person name="Ivanova N."/>
            <person name="Goker M."/>
            <person name="Woyke T."/>
            <person name="Klenk H.P."/>
            <person name="Bryant D.A."/>
        </authorList>
    </citation>
    <scope>NUCLEOTIDE SEQUENCE [LARGE SCALE GENOMIC DNA]</scope>
    <source>
        <strain evidence="2">ATCC 23779 / DSM 785 / 114-95</strain>
    </source>
</reference>
<dbReference type="BioCyc" id="HAUR316274:GHYA-3956-MONOMER"/>
<dbReference type="STRING" id="316274.Haur_3914"/>
<dbReference type="HOGENOM" id="CLU_723143_0_0_0"/>
<name>A9AUW0_HERA2</name>
<organism evidence="1 2">
    <name type="scientific">Herpetosiphon aurantiacus (strain ATCC 23779 / DSM 785 / 114-95)</name>
    <dbReference type="NCBI Taxonomy" id="316274"/>
    <lineage>
        <taxon>Bacteria</taxon>
        <taxon>Bacillati</taxon>
        <taxon>Chloroflexota</taxon>
        <taxon>Chloroflexia</taxon>
        <taxon>Herpetosiphonales</taxon>
        <taxon>Herpetosiphonaceae</taxon>
        <taxon>Herpetosiphon</taxon>
    </lineage>
</organism>
<dbReference type="EMBL" id="CP000875">
    <property type="protein sequence ID" value="ABX06548.1"/>
    <property type="molecule type" value="Genomic_DNA"/>
</dbReference>
<dbReference type="InParanoid" id="A9AUW0"/>
<gene>
    <name evidence="1" type="ordered locus">Haur_3914</name>
</gene>
<dbReference type="SUPFAM" id="SSF140453">
    <property type="entry name" value="EsxAB dimer-like"/>
    <property type="match status" value="1"/>
</dbReference>
<dbReference type="Pfam" id="PF06013">
    <property type="entry name" value="WXG100"/>
    <property type="match status" value="1"/>
</dbReference>
<dbReference type="Gene3D" id="1.10.287.1060">
    <property type="entry name" value="ESAT-6-like"/>
    <property type="match status" value="1"/>
</dbReference>
<dbReference type="KEGG" id="hau:Haur_3914"/>
<protein>
    <submittedName>
        <fullName evidence="1">Uncharacterized protein</fullName>
    </submittedName>
</protein>
<proteinExistence type="predicted"/>
<sequence length="382" mass="42025">MSVPIVQIQYQQLEQLAQRFAKQQTQVQAILQSLRQTIQALEHGGWMGDAATACFKEFHAEIVPAYCKLQHVFSESQTSLNQIAQLFHEAEAEAAGLFRGEMAQAVGNASPWQILNHLETNLSEQLSRFQPETLEHMLGAIDPQSFDITTVLALIENASLVERQAILQNPEVLNLIRASAGDQAYIVMAVLSIGSFRWLASQQGADGCIAIFLTDPLTHEPRTNNFAQWICTVPNSNEPSSQISPPNPLTGSMNCWEFVLFSAFLGGNITYDELDAVYSEVGTPITLEEHKQAIYTALGGEHSTEWNPCNDIPAGSIIFFDDGSNPIAHVAIATGREINGSPELISLWDRPNTIDSVQFTTIEALNGSDYTINVAPNPWLND</sequence>
<keyword evidence="2" id="KW-1185">Reference proteome</keyword>
<dbReference type="NCBIfam" id="TIGR03930">
    <property type="entry name" value="WXG100_ESAT6"/>
    <property type="match status" value="1"/>
</dbReference>
<evidence type="ECO:0000313" key="1">
    <source>
        <dbReference type="EMBL" id="ABX06548.1"/>
    </source>
</evidence>
<dbReference type="eggNOG" id="COG4842">
    <property type="taxonomic scope" value="Bacteria"/>
</dbReference>
<dbReference type="InterPro" id="IPR036689">
    <property type="entry name" value="ESAT-6-like_sf"/>
</dbReference>
<evidence type="ECO:0000313" key="2">
    <source>
        <dbReference type="Proteomes" id="UP000000787"/>
    </source>
</evidence>